<dbReference type="GO" id="GO:0005737">
    <property type="term" value="C:cytoplasm"/>
    <property type="evidence" value="ECO:0007669"/>
    <property type="project" value="TreeGrafter"/>
</dbReference>
<dbReference type="Proteomes" id="UP001141552">
    <property type="component" value="Unassembled WGS sequence"/>
</dbReference>
<dbReference type="GO" id="GO:0006508">
    <property type="term" value="P:proteolysis"/>
    <property type="evidence" value="ECO:0007669"/>
    <property type="project" value="InterPro"/>
</dbReference>
<dbReference type="GO" id="GO:0004197">
    <property type="term" value="F:cysteine-type endopeptidase activity"/>
    <property type="evidence" value="ECO:0007669"/>
    <property type="project" value="InterPro"/>
</dbReference>
<dbReference type="GO" id="GO:0051307">
    <property type="term" value="P:meiotic chromosome separation"/>
    <property type="evidence" value="ECO:0007669"/>
    <property type="project" value="TreeGrafter"/>
</dbReference>
<dbReference type="PANTHER" id="PTHR12792">
    <property type="entry name" value="EXTRA SPINDLE POLES 1-RELATED"/>
    <property type="match status" value="1"/>
</dbReference>
<proteinExistence type="predicted"/>
<gene>
    <name evidence="2" type="ORF">Tsubulata_045174</name>
</gene>
<keyword evidence="3" id="KW-1185">Reference proteome</keyword>
<accession>A0A9Q0JP11</accession>
<protein>
    <submittedName>
        <fullName evidence="2">Uncharacterized protein</fullName>
    </submittedName>
</protein>
<feature type="region of interest" description="Disordered" evidence="1">
    <location>
        <begin position="15"/>
        <end position="49"/>
    </location>
</feature>
<reference evidence="2" key="1">
    <citation type="submission" date="2022-02" db="EMBL/GenBank/DDBJ databases">
        <authorList>
            <person name="Henning P.M."/>
            <person name="McCubbin A.G."/>
            <person name="Shore J.S."/>
        </authorList>
    </citation>
    <scope>NUCLEOTIDE SEQUENCE</scope>
    <source>
        <strain evidence="2">F60SS</strain>
        <tissue evidence="2">Leaves</tissue>
    </source>
</reference>
<sequence length="85" mass="9253">CNLLAKEFETLNIKGGKGNAKKKAQRKKATEEEEDSNSASNKSCDHRPRLGSFMGQAREACTLPFLIGAAPVCYGVPTGIRRKDL</sequence>
<evidence type="ECO:0000313" key="3">
    <source>
        <dbReference type="Proteomes" id="UP001141552"/>
    </source>
</evidence>
<reference evidence="2" key="2">
    <citation type="journal article" date="2023" name="Plants (Basel)">
        <title>Annotation of the Turnera subulata (Passifloraceae) Draft Genome Reveals the S-Locus Evolved after the Divergence of Turneroideae from Passifloroideae in a Stepwise Manner.</title>
        <authorList>
            <person name="Henning P.M."/>
            <person name="Roalson E.H."/>
            <person name="Mir W."/>
            <person name="McCubbin A.G."/>
            <person name="Shore J.S."/>
        </authorList>
    </citation>
    <scope>NUCLEOTIDE SEQUENCE</scope>
    <source>
        <strain evidence="2">F60SS</strain>
    </source>
</reference>
<dbReference type="GO" id="GO:0072686">
    <property type="term" value="C:mitotic spindle"/>
    <property type="evidence" value="ECO:0007669"/>
    <property type="project" value="TreeGrafter"/>
</dbReference>
<evidence type="ECO:0000256" key="1">
    <source>
        <dbReference type="SAM" id="MobiDB-lite"/>
    </source>
</evidence>
<dbReference type="PANTHER" id="PTHR12792:SF0">
    <property type="entry name" value="SEPARIN"/>
    <property type="match status" value="1"/>
</dbReference>
<dbReference type="OrthoDB" id="10255632at2759"/>
<name>A0A9Q0JP11_9ROSI</name>
<organism evidence="2 3">
    <name type="scientific">Turnera subulata</name>
    <dbReference type="NCBI Taxonomy" id="218843"/>
    <lineage>
        <taxon>Eukaryota</taxon>
        <taxon>Viridiplantae</taxon>
        <taxon>Streptophyta</taxon>
        <taxon>Embryophyta</taxon>
        <taxon>Tracheophyta</taxon>
        <taxon>Spermatophyta</taxon>
        <taxon>Magnoliopsida</taxon>
        <taxon>eudicotyledons</taxon>
        <taxon>Gunneridae</taxon>
        <taxon>Pentapetalae</taxon>
        <taxon>rosids</taxon>
        <taxon>fabids</taxon>
        <taxon>Malpighiales</taxon>
        <taxon>Passifloraceae</taxon>
        <taxon>Turnera</taxon>
    </lineage>
</organism>
<dbReference type="GO" id="GO:0005634">
    <property type="term" value="C:nucleus"/>
    <property type="evidence" value="ECO:0007669"/>
    <property type="project" value="InterPro"/>
</dbReference>
<dbReference type="InterPro" id="IPR005314">
    <property type="entry name" value="Peptidase_C50"/>
</dbReference>
<dbReference type="EMBL" id="JAKUCV010000802">
    <property type="protein sequence ID" value="KAJ4848774.1"/>
    <property type="molecule type" value="Genomic_DNA"/>
</dbReference>
<comment type="caution">
    <text evidence="2">The sequence shown here is derived from an EMBL/GenBank/DDBJ whole genome shotgun (WGS) entry which is preliminary data.</text>
</comment>
<feature type="non-terminal residue" evidence="2">
    <location>
        <position position="1"/>
    </location>
</feature>
<dbReference type="AlphaFoldDB" id="A0A9Q0JP11"/>
<evidence type="ECO:0000313" key="2">
    <source>
        <dbReference type="EMBL" id="KAJ4848774.1"/>
    </source>
</evidence>